<dbReference type="GO" id="GO:0008725">
    <property type="term" value="F:DNA-3-methyladenine glycosylase activity"/>
    <property type="evidence" value="ECO:0007669"/>
    <property type="project" value="InterPro"/>
</dbReference>
<proteinExistence type="predicted"/>
<dbReference type="Pfam" id="PF03352">
    <property type="entry name" value="Adenine_glyco"/>
    <property type="match status" value="1"/>
</dbReference>
<dbReference type="GO" id="GO:0046872">
    <property type="term" value="F:metal ion binding"/>
    <property type="evidence" value="ECO:0007669"/>
    <property type="project" value="UniProtKB-KW"/>
</dbReference>
<dbReference type="Proteomes" id="UP000287651">
    <property type="component" value="Unassembled WGS sequence"/>
</dbReference>
<dbReference type="GO" id="GO:0006284">
    <property type="term" value="P:base-excision repair"/>
    <property type="evidence" value="ECO:0007669"/>
    <property type="project" value="InterPro"/>
</dbReference>
<sequence>MIRVACHLSYRVSYACCYVLVQITDEFGSFDKYCWSFVNYKPIVSKFRYPRQVPVKSPKADVISKDLVKRGFRSVGPTVVYSFMQSSGLTNDHLISCFRFHECVAAASSSADEANDAKRNINTKVEEKTDTEVKVEAPL</sequence>
<dbReference type="Gene3D" id="1.10.340.30">
    <property type="entry name" value="Hypothetical protein, domain 2"/>
    <property type="match status" value="1"/>
</dbReference>
<accession>A0A426YT41</accession>
<dbReference type="InterPro" id="IPR005019">
    <property type="entry name" value="Adenine_glyco"/>
</dbReference>
<dbReference type="PANTHER" id="PTHR31116">
    <property type="entry name" value="OS04G0501200 PROTEIN"/>
    <property type="match status" value="1"/>
</dbReference>
<dbReference type="PANTHER" id="PTHR31116:SF44">
    <property type="entry name" value="OS04G0501200 PROTEIN"/>
    <property type="match status" value="1"/>
</dbReference>
<dbReference type="EMBL" id="AMZH03010376">
    <property type="protein sequence ID" value="RRT54865.1"/>
    <property type="molecule type" value="Genomic_DNA"/>
</dbReference>
<dbReference type="AlphaFoldDB" id="A0A426YT41"/>
<organism evidence="2 3">
    <name type="scientific">Ensete ventricosum</name>
    <name type="common">Abyssinian banana</name>
    <name type="synonym">Musa ensete</name>
    <dbReference type="NCBI Taxonomy" id="4639"/>
    <lineage>
        <taxon>Eukaryota</taxon>
        <taxon>Viridiplantae</taxon>
        <taxon>Streptophyta</taxon>
        <taxon>Embryophyta</taxon>
        <taxon>Tracheophyta</taxon>
        <taxon>Spermatophyta</taxon>
        <taxon>Magnoliopsida</taxon>
        <taxon>Liliopsida</taxon>
        <taxon>Zingiberales</taxon>
        <taxon>Musaceae</taxon>
        <taxon>Ensete</taxon>
    </lineage>
</organism>
<evidence type="ECO:0000256" key="1">
    <source>
        <dbReference type="PIRSR" id="PIRSR605019-1"/>
    </source>
</evidence>
<keyword evidence="1" id="KW-0479">Metal-binding</keyword>
<reference evidence="2 3" key="1">
    <citation type="journal article" date="2014" name="Agronomy (Basel)">
        <title>A Draft Genome Sequence for Ensete ventricosum, the Drought-Tolerant Tree Against Hunger.</title>
        <authorList>
            <person name="Harrison J."/>
            <person name="Moore K.A."/>
            <person name="Paszkiewicz K."/>
            <person name="Jones T."/>
            <person name="Grant M."/>
            <person name="Ambacheew D."/>
            <person name="Muzemil S."/>
            <person name="Studholme D.J."/>
        </authorList>
    </citation>
    <scope>NUCLEOTIDE SEQUENCE [LARGE SCALE GENOMIC DNA]</scope>
</reference>
<dbReference type="InterPro" id="IPR011257">
    <property type="entry name" value="DNA_glycosylase"/>
</dbReference>
<feature type="binding site" evidence="1">
    <location>
        <position position="97"/>
    </location>
    <ligand>
        <name>Zn(2+)</name>
        <dbReference type="ChEBI" id="CHEBI:29105"/>
    </ligand>
</feature>
<name>A0A426YT41_ENSVE</name>
<evidence type="ECO:0000313" key="3">
    <source>
        <dbReference type="Proteomes" id="UP000287651"/>
    </source>
</evidence>
<comment type="caution">
    <text evidence="2">The sequence shown here is derived from an EMBL/GenBank/DDBJ whole genome shotgun (WGS) entry which is preliminary data.</text>
</comment>
<protein>
    <submittedName>
        <fullName evidence="2">Uncharacterized protein</fullName>
    </submittedName>
</protein>
<feature type="binding site" evidence="1">
    <location>
        <position position="93"/>
    </location>
    <ligand>
        <name>Zn(2+)</name>
        <dbReference type="ChEBI" id="CHEBI:29105"/>
    </ligand>
</feature>
<gene>
    <name evidence="2" type="ORF">B296_00048851</name>
</gene>
<keyword evidence="1" id="KW-0862">Zinc</keyword>
<dbReference type="SUPFAM" id="SSF48150">
    <property type="entry name" value="DNA-glycosylase"/>
    <property type="match status" value="1"/>
</dbReference>
<evidence type="ECO:0000313" key="2">
    <source>
        <dbReference type="EMBL" id="RRT54865.1"/>
    </source>
</evidence>